<evidence type="ECO:0000313" key="2">
    <source>
        <dbReference type="EMBL" id="CAA9256602.1"/>
    </source>
</evidence>
<reference evidence="2" key="1">
    <citation type="submission" date="2020-02" db="EMBL/GenBank/DDBJ databases">
        <authorList>
            <person name="Meier V. D."/>
        </authorList>
    </citation>
    <scope>NUCLEOTIDE SEQUENCE</scope>
    <source>
        <strain evidence="2">AVDCRST_MAG83</strain>
    </source>
</reference>
<protein>
    <recommendedName>
        <fullName evidence="1">SAF domain-containing protein</fullName>
    </recommendedName>
</protein>
<dbReference type="EMBL" id="CADCTE010000139">
    <property type="protein sequence ID" value="CAA9256602.1"/>
    <property type="molecule type" value="Genomic_DNA"/>
</dbReference>
<dbReference type="Pfam" id="PF16976">
    <property type="entry name" value="RcpC"/>
    <property type="match status" value="1"/>
</dbReference>
<organism evidence="2">
    <name type="scientific">uncultured Arthrobacter sp</name>
    <dbReference type="NCBI Taxonomy" id="114050"/>
    <lineage>
        <taxon>Bacteria</taxon>
        <taxon>Bacillati</taxon>
        <taxon>Actinomycetota</taxon>
        <taxon>Actinomycetes</taxon>
        <taxon>Micrococcales</taxon>
        <taxon>Micrococcaceae</taxon>
        <taxon>Arthrobacter</taxon>
        <taxon>environmental samples</taxon>
    </lineage>
</organism>
<dbReference type="CDD" id="cd11614">
    <property type="entry name" value="SAF_CpaB_FlgA_like"/>
    <property type="match status" value="1"/>
</dbReference>
<name>A0A6J4IM01_9MICC</name>
<dbReference type="Pfam" id="PF08666">
    <property type="entry name" value="SAF"/>
    <property type="match status" value="1"/>
</dbReference>
<dbReference type="InterPro" id="IPR013974">
    <property type="entry name" value="SAF"/>
</dbReference>
<dbReference type="RefSeq" id="WP_294568559.1">
    <property type="nucleotide sequence ID" value="NZ_CADCTE010000139.1"/>
</dbReference>
<dbReference type="InterPro" id="IPR031571">
    <property type="entry name" value="RcpC_dom"/>
</dbReference>
<evidence type="ECO:0000259" key="1">
    <source>
        <dbReference type="SMART" id="SM00858"/>
    </source>
</evidence>
<gene>
    <name evidence="2" type="ORF">AVDCRST_MAG83-2503</name>
</gene>
<proteinExistence type="predicted"/>
<dbReference type="AlphaFoldDB" id="A0A6J4IM01"/>
<feature type="domain" description="SAF" evidence="1">
    <location>
        <begin position="52"/>
        <end position="114"/>
    </location>
</feature>
<accession>A0A6J4IM01</accession>
<sequence>MFSTHRRPDGTLRLLRMRRALLRHRRLLAAVLLCAAAGTCVEAFLPRGEPGTRVIAAASDLAAGTVLAAADLKILDLPPAAVPPGAQTRREDLLGQRLAAPLRRGDIVTDTRLVGPGLLTGTAPGTVAVPLRPADPSTVRLVGAGQRVDVVVSTGNGYETAAASEVIARNLAVLWSSPPGEDPSSAWSASPAEAGLVVVAASPEDAAALAGSSTAGQVHLVLTAGR</sequence>
<dbReference type="SMART" id="SM00858">
    <property type="entry name" value="SAF"/>
    <property type="match status" value="1"/>
</dbReference>